<dbReference type="RefSeq" id="WP_129576277.1">
    <property type="nucleotide sequence ID" value="NZ_CP012672.1"/>
</dbReference>
<dbReference type="PANTHER" id="PTHR43133">
    <property type="entry name" value="RNA POLYMERASE ECF-TYPE SIGMA FACTO"/>
    <property type="match status" value="1"/>
</dbReference>
<evidence type="ECO:0000313" key="6">
    <source>
        <dbReference type="EMBL" id="AUX32734.1"/>
    </source>
</evidence>
<dbReference type="Proteomes" id="UP000295497">
    <property type="component" value="Chromosome"/>
</dbReference>
<accession>A0A4P2QR88</accession>
<feature type="compositionally biased region" description="Pro residues" evidence="4">
    <location>
        <begin position="343"/>
        <end position="354"/>
    </location>
</feature>
<dbReference type="InterPro" id="IPR013324">
    <property type="entry name" value="RNA_pol_sigma_r3/r4-like"/>
</dbReference>
<dbReference type="Gene3D" id="1.10.10.10">
    <property type="entry name" value="Winged helix-like DNA-binding domain superfamily/Winged helix DNA-binding domain"/>
    <property type="match status" value="1"/>
</dbReference>
<feature type="compositionally biased region" description="Pro residues" evidence="4">
    <location>
        <begin position="248"/>
        <end position="268"/>
    </location>
</feature>
<dbReference type="InterPro" id="IPR013249">
    <property type="entry name" value="RNA_pol_sigma70_r4_t2"/>
</dbReference>
<reference evidence="6 7" key="1">
    <citation type="submission" date="2015-09" db="EMBL/GenBank/DDBJ databases">
        <title>Sorangium comparison.</title>
        <authorList>
            <person name="Zaburannyi N."/>
            <person name="Bunk B."/>
            <person name="Overmann J."/>
            <person name="Mueller R."/>
        </authorList>
    </citation>
    <scope>NUCLEOTIDE SEQUENCE [LARGE SCALE GENOMIC DNA]</scope>
    <source>
        <strain evidence="6 7">So ce836</strain>
    </source>
</reference>
<feature type="region of interest" description="Disordered" evidence="4">
    <location>
        <begin position="243"/>
        <end position="268"/>
    </location>
</feature>
<dbReference type="Pfam" id="PF08281">
    <property type="entry name" value="Sigma70_r4_2"/>
    <property type="match status" value="1"/>
</dbReference>
<evidence type="ECO:0000256" key="2">
    <source>
        <dbReference type="ARBA" id="ARBA00023082"/>
    </source>
</evidence>
<evidence type="ECO:0000256" key="4">
    <source>
        <dbReference type="SAM" id="MobiDB-lite"/>
    </source>
</evidence>
<protein>
    <recommendedName>
        <fullName evidence="5">RNA polymerase sigma factor 70 region 4 type 2 domain-containing protein</fullName>
    </recommendedName>
</protein>
<dbReference type="PANTHER" id="PTHR43133:SF51">
    <property type="entry name" value="RNA POLYMERASE SIGMA FACTOR"/>
    <property type="match status" value="1"/>
</dbReference>
<name>A0A4P2QR88_SORCE</name>
<sequence>MSAPLSPPAGTSRDRTWNALHTAAVETLPGVFRLLGVAEPDIDDLLQEVLLTAYKTLDRFDPSWQPPQPSWHPHQTEAGVAGAAARRADRVQHRSAEARWVFGIAWRKVGRYLGRARRRRELAHGLVPAWCAEAVDPAPLSEQRAVARERLELVIDLLWALAPERRLILVLHEAYEVPLAEIARDLGINYNTATSRLRLARADYRAAVQRLRPEQRDALRGCWLGFPLASVFLAREHAGTTAPALPEAAPPAPALPEAALPPPAPPALAPPASAPARLAGWLTRLGQVRSALRWIAASAGYALALLLALAPPRPLWADRFGAPLAELLRARSARAMETAPRETPAPQPTAPAPAPDVTSRRAMAPSPARDVTLRPAPSTSAREDSFVEEYRVLDVAQAMLSAGDPAGALQQLALHEQRFPSGRLRSVRERFRELAQARLAGSAEGAASAEPSR</sequence>
<dbReference type="GO" id="GO:0006352">
    <property type="term" value="P:DNA-templated transcription initiation"/>
    <property type="evidence" value="ECO:0007669"/>
    <property type="project" value="InterPro"/>
</dbReference>
<feature type="domain" description="RNA polymerase sigma factor 70 region 4 type 2" evidence="5">
    <location>
        <begin position="153"/>
        <end position="202"/>
    </location>
</feature>
<evidence type="ECO:0000256" key="1">
    <source>
        <dbReference type="ARBA" id="ARBA00023015"/>
    </source>
</evidence>
<dbReference type="InterPro" id="IPR039425">
    <property type="entry name" value="RNA_pol_sigma-70-like"/>
</dbReference>
<dbReference type="GO" id="GO:0016987">
    <property type="term" value="F:sigma factor activity"/>
    <property type="evidence" value="ECO:0007669"/>
    <property type="project" value="UniProtKB-KW"/>
</dbReference>
<keyword evidence="2" id="KW-0731">Sigma factor</keyword>
<dbReference type="InterPro" id="IPR036388">
    <property type="entry name" value="WH-like_DNA-bd_sf"/>
</dbReference>
<dbReference type="SUPFAM" id="SSF88659">
    <property type="entry name" value="Sigma3 and sigma4 domains of RNA polymerase sigma factors"/>
    <property type="match status" value="1"/>
</dbReference>
<evidence type="ECO:0000256" key="3">
    <source>
        <dbReference type="ARBA" id="ARBA00023163"/>
    </source>
</evidence>
<organism evidence="6 7">
    <name type="scientific">Sorangium cellulosum</name>
    <name type="common">Polyangium cellulosum</name>
    <dbReference type="NCBI Taxonomy" id="56"/>
    <lineage>
        <taxon>Bacteria</taxon>
        <taxon>Pseudomonadati</taxon>
        <taxon>Myxococcota</taxon>
        <taxon>Polyangia</taxon>
        <taxon>Polyangiales</taxon>
        <taxon>Polyangiaceae</taxon>
        <taxon>Sorangium</taxon>
    </lineage>
</organism>
<dbReference type="GO" id="GO:0003677">
    <property type="term" value="F:DNA binding"/>
    <property type="evidence" value="ECO:0007669"/>
    <property type="project" value="InterPro"/>
</dbReference>
<feature type="region of interest" description="Disordered" evidence="4">
    <location>
        <begin position="335"/>
        <end position="382"/>
    </location>
</feature>
<proteinExistence type="predicted"/>
<keyword evidence="1" id="KW-0805">Transcription regulation</keyword>
<dbReference type="AlphaFoldDB" id="A0A4P2QR88"/>
<dbReference type="EMBL" id="CP012672">
    <property type="protein sequence ID" value="AUX32734.1"/>
    <property type="molecule type" value="Genomic_DNA"/>
</dbReference>
<gene>
    <name evidence="6" type="ORF">SOCE836_048810</name>
</gene>
<keyword evidence="3" id="KW-0804">Transcription</keyword>
<evidence type="ECO:0000259" key="5">
    <source>
        <dbReference type="Pfam" id="PF08281"/>
    </source>
</evidence>
<evidence type="ECO:0000313" key="7">
    <source>
        <dbReference type="Proteomes" id="UP000295497"/>
    </source>
</evidence>